<dbReference type="OrthoDB" id="73680at2759"/>
<dbReference type="EMBL" id="KI913955">
    <property type="protein sequence ID" value="ETW06911.1"/>
    <property type="molecule type" value="Genomic_DNA"/>
</dbReference>
<protein>
    <recommendedName>
        <fullName evidence="1">PH domain-containing protein</fullName>
    </recommendedName>
</protein>
<dbReference type="AlphaFoldDB" id="A0A024UKH8"/>
<accession>A0A024UKH8</accession>
<proteinExistence type="predicted"/>
<sequence length="249" mass="27719">MFKFLKKNKGLEHGPSEAELLEHVNEACSHRPVATFDVLCSSESELQITVERRGPVTSSAYAWMVTKSDQQEIPVGCQIALVNGVPVPDSSTTTSFFSLDCFVGWPCRLTFVLPPYKKGPVQKKSKIGLEKWNDRILEVRGGRLRYWDVSEPGRQRGNFDMQRAKLSWTSAKDRPFCLALSFSDELVVVSFMSELERFEWAVALSAAIQMAMSGLSASHKDQVQVSADTASSRGDVSALGDRFTTEIPF</sequence>
<dbReference type="PROSITE" id="PS50003">
    <property type="entry name" value="PH_DOMAIN"/>
    <property type="match status" value="1"/>
</dbReference>
<dbReference type="Gene3D" id="2.30.29.30">
    <property type="entry name" value="Pleckstrin-homology domain (PH domain)/Phosphotyrosine-binding domain (PTB)"/>
    <property type="match status" value="1"/>
</dbReference>
<dbReference type="RefSeq" id="XP_008864986.1">
    <property type="nucleotide sequence ID" value="XM_008866764.1"/>
</dbReference>
<evidence type="ECO:0000259" key="1">
    <source>
        <dbReference type="PROSITE" id="PS50003"/>
    </source>
</evidence>
<evidence type="ECO:0000313" key="2">
    <source>
        <dbReference type="EMBL" id="ETW06911.1"/>
    </source>
</evidence>
<dbReference type="InterPro" id="IPR001849">
    <property type="entry name" value="PH_domain"/>
</dbReference>
<dbReference type="Pfam" id="PF00169">
    <property type="entry name" value="PH"/>
    <property type="match status" value="1"/>
</dbReference>
<dbReference type="SMART" id="SM00233">
    <property type="entry name" value="PH"/>
    <property type="match status" value="1"/>
</dbReference>
<feature type="domain" description="PH" evidence="1">
    <location>
        <begin position="114"/>
        <end position="209"/>
    </location>
</feature>
<dbReference type="STRING" id="157072.A0A024UKH8"/>
<dbReference type="CDD" id="cd00821">
    <property type="entry name" value="PH"/>
    <property type="match status" value="1"/>
</dbReference>
<dbReference type="InterPro" id="IPR011993">
    <property type="entry name" value="PH-like_dom_sf"/>
</dbReference>
<dbReference type="GeneID" id="20080076"/>
<dbReference type="VEuPathDB" id="FungiDB:H310_03026"/>
<name>A0A024UKH8_9STRA</name>
<organism evidence="2">
    <name type="scientific">Aphanomyces invadans</name>
    <dbReference type="NCBI Taxonomy" id="157072"/>
    <lineage>
        <taxon>Eukaryota</taxon>
        <taxon>Sar</taxon>
        <taxon>Stramenopiles</taxon>
        <taxon>Oomycota</taxon>
        <taxon>Saprolegniomycetes</taxon>
        <taxon>Saprolegniales</taxon>
        <taxon>Verrucalvaceae</taxon>
        <taxon>Aphanomyces</taxon>
    </lineage>
</organism>
<gene>
    <name evidence="2" type="ORF">H310_03026</name>
</gene>
<reference evidence="2" key="1">
    <citation type="submission" date="2013-12" db="EMBL/GenBank/DDBJ databases">
        <title>The Genome Sequence of Aphanomyces invadans NJM9701.</title>
        <authorList>
            <consortium name="The Broad Institute Genomics Platform"/>
            <person name="Russ C."/>
            <person name="Tyler B."/>
            <person name="van West P."/>
            <person name="Dieguez-Uribeondo J."/>
            <person name="Young S.K."/>
            <person name="Zeng Q."/>
            <person name="Gargeya S."/>
            <person name="Fitzgerald M."/>
            <person name="Abouelleil A."/>
            <person name="Alvarado L."/>
            <person name="Chapman S.B."/>
            <person name="Gainer-Dewar J."/>
            <person name="Goldberg J."/>
            <person name="Griggs A."/>
            <person name="Gujja S."/>
            <person name="Hansen M."/>
            <person name="Howarth C."/>
            <person name="Imamovic A."/>
            <person name="Ireland A."/>
            <person name="Larimer J."/>
            <person name="McCowan C."/>
            <person name="Murphy C."/>
            <person name="Pearson M."/>
            <person name="Poon T.W."/>
            <person name="Priest M."/>
            <person name="Roberts A."/>
            <person name="Saif S."/>
            <person name="Shea T."/>
            <person name="Sykes S."/>
            <person name="Wortman J."/>
            <person name="Nusbaum C."/>
            <person name="Birren B."/>
        </authorList>
    </citation>
    <scope>NUCLEOTIDE SEQUENCE [LARGE SCALE GENOMIC DNA]</scope>
    <source>
        <strain evidence="2">NJM9701</strain>
    </source>
</reference>
<dbReference type="SUPFAM" id="SSF50729">
    <property type="entry name" value="PH domain-like"/>
    <property type="match status" value="1"/>
</dbReference>